<gene>
    <name evidence="1" type="ORF">AKJ09_02437</name>
</gene>
<evidence type="ECO:0000313" key="2">
    <source>
        <dbReference type="Proteomes" id="UP000064967"/>
    </source>
</evidence>
<accession>A0A0K1PQH4</accession>
<evidence type="ECO:0000313" key="1">
    <source>
        <dbReference type="EMBL" id="AKU95773.1"/>
    </source>
</evidence>
<organism evidence="1 2">
    <name type="scientific">Labilithrix luteola</name>
    <dbReference type="NCBI Taxonomy" id="1391654"/>
    <lineage>
        <taxon>Bacteria</taxon>
        <taxon>Pseudomonadati</taxon>
        <taxon>Myxococcota</taxon>
        <taxon>Polyangia</taxon>
        <taxon>Polyangiales</taxon>
        <taxon>Labilitrichaceae</taxon>
        <taxon>Labilithrix</taxon>
    </lineage>
</organism>
<keyword evidence="2" id="KW-1185">Reference proteome</keyword>
<dbReference type="AlphaFoldDB" id="A0A0K1PQH4"/>
<dbReference type="Proteomes" id="UP000064967">
    <property type="component" value="Chromosome"/>
</dbReference>
<dbReference type="KEGG" id="llu:AKJ09_02437"/>
<dbReference type="EMBL" id="CP012333">
    <property type="protein sequence ID" value="AKU95773.1"/>
    <property type="molecule type" value="Genomic_DNA"/>
</dbReference>
<reference evidence="1 2" key="1">
    <citation type="submission" date="2015-08" db="EMBL/GenBank/DDBJ databases">
        <authorList>
            <person name="Babu N.S."/>
            <person name="Beckwith C.J."/>
            <person name="Beseler K.G."/>
            <person name="Brison A."/>
            <person name="Carone J.V."/>
            <person name="Caskin T.P."/>
            <person name="Diamond M."/>
            <person name="Durham M.E."/>
            <person name="Foxe J.M."/>
            <person name="Go M."/>
            <person name="Henderson B.A."/>
            <person name="Jones I.B."/>
            <person name="McGettigan J.A."/>
            <person name="Micheletti S.J."/>
            <person name="Nasrallah M.E."/>
            <person name="Ortiz D."/>
            <person name="Piller C.R."/>
            <person name="Privatt S.R."/>
            <person name="Schneider S.L."/>
            <person name="Sharp S."/>
            <person name="Smith T.C."/>
            <person name="Stanton J.D."/>
            <person name="Ullery H.E."/>
            <person name="Wilson R.J."/>
            <person name="Serrano M.G."/>
            <person name="Buck G."/>
            <person name="Lee V."/>
            <person name="Wang Y."/>
            <person name="Carvalho R."/>
            <person name="Voegtly L."/>
            <person name="Shi R."/>
            <person name="Duckworth R."/>
            <person name="Johnson A."/>
            <person name="Loviza R."/>
            <person name="Walstead R."/>
            <person name="Shah Z."/>
            <person name="Kiflezghi M."/>
            <person name="Wade K."/>
            <person name="Ball S.L."/>
            <person name="Bradley K.W."/>
            <person name="Asai D.J."/>
            <person name="Bowman C.A."/>
            <person name="Russell D.A."/>
            <person name="Pope W.H."/>
            <person name="Jacobs-Sera D."/>
            <person name="Hendrix R.W."/>
            <person name="Hatfull G.F."/>
        </authorList>
    </citation>
    <scope>NUCLEOTIDE SEQUENCE [LARGE SCALE GENOMIC DNA]</scope>
    <source>
        <strain evidence="1 2">DSM 27648</strain>
    </source>
</reference>
<sequence>MDNQDRRYGGPHPPHLGEELRGGLWCTRQLADVWIHHETY</sequence>
<name>A0A0K1PQH4_9BACT</name>
<protein>
    <submittedName>
        <fullName evidence="1">Uncharacterized protein</fullName>
    </submittedName>
</protein>
<proteinExistence type="predicted"/>